<reference evidence="1 2" key="1">
    <citation type="submission" date="2024-01" db="EMBL/GenBank/DDBJ databases">
        <title>Genome assemblies of Stephania.</title>
        <authorList>
            <person name="Yang L."/>
        </authorList>
    </citation>
    <scope>NUCLEOTIDE SEQUENCE [LARGE SCALE GENOMIC DNA]</scope>
    <source>
        <strain evidence="1">QJT</strain>
        <tissue evidence="1">Leaf</tissue>
    </source>
</reference>
<dbReference type="InterPro" id="IPR000164">
    <property type="entry name" value="Histone_H3/CENP-A"/>
</dbReference>
<comment type="caution">
    <text evidence="1">The sequence shown here is derived from an EMBL/GenBank/DDBJ whole genome shotgun (WGS) entry which is preliminary data.</text>
</comment>
<dbReference type="Proteomes" id="UP001417504">
    <property type="component" value="Unassembled WGS sequence"/>
</dbReference>
<protein>
    <submittedName>
        <fullName evidence="1">Uncharacterized protein</fullName>
    </submittedName>
</protein>
<dbReference type="GO" id="GO:0000786">
    <property type="term" value="C:nucleosome"/>
    <property type="evidence" value="ECO:0007669"/>
    <property type="project" value="InterPro"/>
</dbReference>
<dbReference type="PRINTS" id="PR00622">
    <property type="entry name" value="HISTONEH3"/>
</dbReference>
<keyword evidence="2" id="KW-1185">Reference proteome</keyword>
<gene>
    <name evidence="1" type="ORF">Sjap_002565</name>
</gene>
<accession>A0AAP0KPQ8</accession>
<dbReference type="GO" id="GO:0003677">
    <property type="term" value="F:DNA binding"/>
    <property type="evidence" value="ECO:0007669"/>
    <property type="project" value="InterPro"/>
</dbReference>
<evidence type="ECO:0000313" key="1">
    <source>
        <dbReference type="EMBL" id="KAK9155085.1"/>
    </source>
</evidence>
<sequence length="160" mass="18073">MLRTNQTTRTFTGGKSPRKHLMKMAARKSRLATATGGVKKSTLGVSGSRGLWPYDFISMTWMLTQHPVDPEVRPGCAWSRNKVLERLAMRTSHGSIKSYHCAQATRVSVQDWESERSRGQSIEVEKNRTKTSTILRTITQISPVSKLELTKIPEFARWPA</sequence>
<dbReference type="AlphaFoldDB" id="A0AAP0KPQ8"/>
<organism evidence="1 2">
    <name type="scientific">Stephania japonica</name>
    <dbReference type="NCBI Taxonomy" id="461633"/>
    <lineage>
        <taxon>Eukaryota</taxon>
        <taxon>Viridiplantae</taxon>
        <taxon>Streptophyta</taxon>
        <taxon>Embryophyta</taxon>
        <taxon>Tracheophyta</taxon>
        <taxon>Spermatophyta</taxon>
        <taxon>Magnoliopsida</taxon>
        <taxon>Ranunculales</taxon>
        <taxon>Menispermaceae</taxon>
        <taxon>Menispermoideae</taxon>
        <taxon>Cissampelideae</taxon>
        <taxon>Stephania</taxon>
    </lineage>
</organism>
<proteinExistence type="predicted"/>
<name>A0AAP0KPQ8_9MAGN</name>
<dbReference type="GO" id="GO:0030527">
    <property type="term" value="F:structural constituent of chromatin"/>
    <property type="evidence" value="ECO:0007669"/>
    <property type="project" value="InterPro"/>
</dbReference>
<evidence type="ECO:0000313" key="2">
    <source>
        <dbReference type="Proteomes" id="UP001417504"/>
    </source>
</evidence>
<dbReference type="EMBL" id="JBBNAE010000001">
    <property type="protein sequence ID" value="KAK9155085.1"/>
    <property type="molecule type" value="Genomic_DNA"/>
</dbReference>